<gene>
    <name evidence="3" type="ORF">MQC88_04510</name>
</gene>
<comment type="caution">
    <text evidence="3">The sequence shown here is derived from an EMBL/GenBank/DDBJ whole genome shotgun (WGS) entry which is preliminary data.</text>
</comment>
<proteinExistence type="predicted"/>
<evidence type="ECO:0000259" key="2">
    <source>
        <dbReference type="Pfam" id="PF04993"/>
    </source>
</evidence>
<dbReference type="InterPro" id="IPR007076">
    <property type="entry name" value="TfoX_N"/>
</dbReference>
<organism evidence="3 4">
    <name type="scientific">Cognatiluteimonas sedimenti</name>
    <dbReference type="NCBI Taxonomy" id="2927791"/>
    <lineage>
        <taxon>Bacteria</taxon>
        <taxon>Pseudomonadati</taxon>
        <taxon>Pseudomonadota</taxon>
        <taxon>Gammaproteobacteria</taxon>
        <taxon>Lysobacterales</taxon>
        <taxon>Lysobacteraceae</taxon>
        <taxon>Cognatiluteimonas</taxon>
    </lineage>
</organism>
<dbReference type="SUPFAM" id="SSF159894">
    <property type="entry name" value="YgaC/TfoX-N like"/>
    <property type="match status" value="1"/>
</dbReference>
<evidence type="ECO:0000313" key="3">
    <source>
        <dbReference type="EMBL" id="MCJ0825225.1"/>
    </source>
</evidence>
<dbReference type="RefSeq" id="WP_243319411.1">
    <property type="nucleotide sequence ID" value="NZ_JALGCL010000001.1"/>
</dbReference>
<sequence length="170" mass="18641">MADPFLEYLHDLFADFGPIRTRAMFGGHGVYAVVDGGADVIIGVVIDEGLYLKADALTVGHFRDAGCAPFVYEARGRLLPMSYWSLPDAAMDSPQAMLPWGGWLGKRRCASRWRSRASRNARHRLRGNPAWPAPQRRASPGHATRRAPLSPRQATVAAPSPRPGSAPLRR</sequence>
<dbReference type="EMBL" id="JALGCL010000001">
    <property type="protein sequence ID" value="MCJ0825225.1"/>
    <property type="molecule type" value="Genomic_DNA"/>
</dbReference>
<feature type="domain" description="TfoX N-terminal" evidence="2">
    <location>
        <begin position="11"/>
        <end position="100"/>
    </location>
</feature>
<evidence type="ECO:0000256" key="1">
    <source>
        <dbReference type="SAM" id="MobiDB-lite"/>
    </source>
</evidence>
<dbReference type="Proteomes" id="UP001165423">
    <property type="component" value="Unassembled WGS sequence"/>
</dbReference>
<dbReference type="Gene3D" id="3.30.1460.30">
    <property type="entry name" value="YgaC/TfoX-N like chaperone"/>
    <property type="match status" value="1"/>
</dbReference>
<feature type="compositionally biased region" description="Basic residues" evidence="1">
    <location>
        <begin position="115"/>
        <end position="126"/>
    </location>
</feature>
<reference evidence="3 4" key="1">
    <citation type="submission" date="2022-03" db="EMBL/GenBank/DDBJ databases">
        <title>Luteimonas soily sp. nov., a novel bacterium isolated from the soil.</title>
        <authorList>
            <person name="Zhang X."/>
        </authorList>
    </citation>
    <scope>NUCLEOTIDE SEQUENCE [LARGE SCALE GENOMIC DNA]</scope>
    <source>
        <strain evidence="3 4">50</strain>
    </source>
</reference>
<keyword evidence="4" id="KW-1185">Reference proteome</keyword>
<evidence type="ECO:0000313" key="4">
    <source>
        <dbReference type="Proteomes" id="UP001165423"/>
    </source>
</evidence>
<name>A0ABT0A2L8_9GAMM</name>
<feature type="region of interest" description="Disordered" evidence="1">
    <location>
        <begin position="115"/>
        <end position="170"/>
    </location>
</feature>
<protein>
    <submittedName>
        <fullName evidence="3">TfoX/Sxy family protein</fullName>
    </submittedName>
</protein>
<dbReference type="Pfam" id="PF04993">
    <property type="entry name" value="TfoX_N"/>
    <property type="match status" value="1"/>
</dbReference>
<accession>A0ABT0A2L8</accession>